<dbReference type="SUPFAM" id="SSF56219">
    <property type="entry name" value="DNase I-like"/>
    <property type="match status" value="1"/>
</dbReference>
<dbReference type="AlphaFoldDB" id="A0A2Z4FLF4"/>
<name>A0A2Z4FLF4_9DELT</name>
<keyword evidence="1" id="KW-0378">Hydrolase</keyword>
<dbReference type="PANTHER" id="PTHR42834">
    <property type="entry name" value="ENDONUCLEASE/EXONUCLEASE/PHOSPHATASE FAMILY PROTEIN (AFU_ORTHOLOGUE AFUA_3G09210)"/>
    <property type="match status" value="1"/>
</dbReference>
<gene>
    <name evidence="1" type="ORF">DN745_09995</name>
</gene>
<evidence type="ECO:0000313" key="1">
    <source>
        <dbReference type="EMBL" id="AWV89650.1"/>
    </source>
</evidence>
<sequence length="356" mass="38948">MMPGESLSEIPLIEQVRVINQRFRSCLSPLLLLCVFWFAACGSAPPDSDWRDPVDAWQSDDVGGEQDAVGSVVGDGWRSGPGAEAIVGPVITVATFNQHHLSDTICQSGQCGPNDFERKWSQAEFDARIAERAAAIDALNADIIFLQEVETQAVLDALNAALDDPYPVAILAETGYSASLDVAVLARGALVDSREYSELNDSTYRFSRRFLRVDLDIQGERVIAFSAHFKAKYQDQAGRRIAEAKTAHQIVTEVAANHDGALVILGGDLNDTPDSEPLMALTGDGLLKRVAEGMDILDVYTFVYQQRRQEIDHLLIAPTRGGRYVNESVHSLHDEGEWVGYGGSDHSALVGQFEMR</sequence>
<protein>
    <submittedName>
        <fullName evidence="1">Endonuclease/exonuclease/phosphatase family protein</fullName>
    </submittedName>
</protein>
<organism evidence="1 2">
    <name type="scientific">Bradymonas sediminis</name>
    <dbReference type="NCBI Taxonomy" id="1548548"/>
    <lineage>
        <taxon>Bacteria</taxon>
        <taxon>Deltaproteobacteria</taxon>
        <taxon>Bradymonadales</taxon>
        <taxon>Bradymonadaceae</taxon>
        <taxon>Bradymonas</taxon>
    </lineage>
</organism>
<keyword evidence="1" id="KW-0269">Exonuclease</keyword>
<accession>A0A2Z4FLF4</accession>
<keyword evidence="1" id="KW-0255">Endonuclease</keyword>
<keyword evidence="2" id="KW-1185">Reference proteome</keyword>
<dbReference type="GO" id="GO:0004527">
    <property type="term" value="F:exonuclease activity"/>
    <property type="evidence" value="ECO:0007669"/>
    <property type="project" value="UniProtKB-KW"/>
</dbReference>
<reference evidence="1 2" key="1">
    <citation type="submission" date="2018-06" db="EMBL/GenBank/DDBJ databases">
        <title>Lujinxingia sediminis gen. nov. sp. nov., a new facultative anaerobic member of the class Deltaproteobacteria, and proposal of Lujinxingaceae fam. nov.</title>
        <authorList>
            <person name="Guo L.-Y."/>
            <person name="Li C.-M."/>
            <person name="Wang S."/>
            <person name="Du Z.-J."/>
        </authorList>
    </citation>
    <scope>NUCLEOTIDE SEQUENCE [LARGE SCALE GENOMIC DNA]</scope>
    <source>
        <strain evidence="1 2">FA350</strain>
    </source>
</reference>
<dbReference type="PANTHER" id="PTHR42834:SF1">
    <property type="entry name" value="ENDONUCLEASE_EXONUCLEASE_PHOSPHATASE FAMILY PROTEIN (AFU_ORTHOLOGUE AFUA_3G09210)"/>
    <property type="match status" value="1"/>
</dbReference>
<proteinExistence type="predicted"/>
<dbReference type="Pfam" id="PF19580">
    <property type="entry name" value="Exo_endo_phos_3"/>
    <property type="match status" value="1"/>
</dbReference>
<keyword evidence="1" id="KW-0540">Nuclease</keyword>
<dbReference type="KEGG" id="bsed:DN745_09995"/>
<dbReference type="Gene3D" id="3.60.10.10">
    <property type="entry name" value="Endonuclease/exonuclease/phosphatase"/>
    <property type="match status" value="1"/>
</dbReference>
<dbReference type="Proteomes" id="UP000249799">
    <property type="component" value="Chromosome"/>
</dbReference>
<dbReference type="InterPro" id="IPR036691">
    <property type="entry name" value="Endo/exonu/phosph_ase_sf"/>
</dbReference>
<dbReference type="GO" id="GO:0004519">
    <property type="term" value="F:endonuclease activity"/>
    <property type="evidence" value="ECO:0007669"/>
    <property type="project" value="UniProtKB-KW"/>
</dbReference>
<dbReference type="EMBL" id="CP030032">
    <property type="protein sequence ID" value="AWV89650.1"/>
    <property type="molecule type" value="Genomic_DNA"/>
</dbReference>
<dbReference type="InterPro" id="IPR005135">
    <property type="entry name" value="Endo/exonuclease/phosphatase"/>
</dbReference>
<evidence type="ECO:0000313" key="2">
    <source>
        <dbReference type="Proteomes" id="UP000249799"/>
    </source>
</evidence>
<dbReference type="OrthoDB" id="1398885at2"/>